<comment type="subcellular location">
    <subcellularLocation>
        <location evidence="2">Cell membrane</location>
        <topology evidence="2">Multi-pass membrane protein</topology>
    </subcellularLocation>
</comment>
<dbReference type="Gene3D" id="6.10.340.10">
    <property type="match status" value="1"/>
</dbReference>
<evidence type="ECO:0000259" key="14">
    <source>
        <dbReference type="PROSITE" id="PS50109"/>
    </source>
</evidence>
<dbReference type="InterPro" id="IPR029016">
    <property type="entry name" value="GAF-like_dom_sf"/>
</dbReference>
<feature type="domain" description="Histidine kinase" evidence="14">
    <location>
        <begin position="623"/>
        <end position="839"/>
    </location>
</feature>
<keyword evidence="11 13" id="KW-0472">Membrane</keyword>
<sequence>MIIQWINRKIGRQLMASFYIVLTTLMISSLIVYNYTDTKLQETRQKLEDIRDRSARAGALWEEWQDLQFNMRGYALIGDREIYQKMVDQRATIDEQTRWFEENAIYTQGKDYARSSRELYAYYFESILPLIESYVEAKETGTVDESFLRGTTLTSLPLGKELLASGRIKLDGAGNIDVLSEINKSELALGGYREFLEEWSETTSGQLEREIQTTQLIWLSNIVVLVGVLIFLIYPFIRRITAELLSLVKNSERLASGEDVSRVKIPDRTDEIGILAVSFNQMASSISDNKQHLLAKNEELQAQQEELQAQQEELQAQQQELEEALELTMRNEQHLQYRNDLTETLAAREALTAYPEIIEKLVTITDSEIGALVFVDEGAAYSIVTHGMTEELSEQLLGGDFSLLKRAESLKKAVHSSKQVASDHPLPYPYYMYETAVPILDPASEEIIAFIYLVRYRDQFTNEQMRDVMSFSRQLSLSLLRMRLFDEMNREKTKTERILDSIREAVIYIEPGKQEVFVNRPLYDLFPELQHGTTKTETLQGCLDTIRAVVDEPETFSRYVEGVLQGEVPKNSLQFSIRQQVVFIHFYVEPIEIDGMRKGTMLVLRDVTKETEMDRLKSELVSTVSHELRTPLSSIYGFTELMLNRDIDLSKQDRYLKTIHSETERLANLVNDFLDVQRMESGTQSYQKRPLDLRPLLEETTQFYAASTTKHTITFRSFNETGPWIEADEEKMKQLMNNLLNNAVKYSPSGGTIEVVLTADQHHVQFTVRDEGIGIPKTALAKLFEKFYRVDNSDSRKIGGTGLGLAICKEIVEGHDGEILVDSVERKGSLFTVKLPQMVTSHSAVSEMIDMSGK</sequence>
<dbReference type="SUPFAM" id="SSF158472">
    <property type="entry name" value="HAMP domain-like"/>
    <property type="match status" value="1"/>
</dbReference>
<evidence type="ECO:0000256" key="3">
    <source>
        <dbReference type="ARBA" id="ARBA00012438"/>
    </source>
</evidence>
<keyword evidence="5" id="KW-0597">Phosphoprotein</keyword>
<evidence type="ECO:0000256" key="1">
    <source>
        <dbReference type="ARBA" id="ARBA00000085"/>
    </source>
</evidence>
<feature type="coiled-coil region" evidence="12">
    <location>
        <begin position="283"/>
        <end position="331"/>
    </location>
</feature>
<comment type="catalytic activity">
    <reaction evidence="1">
        <text>ATP + protein L-histidine = ADP + protein N-phospho-L-histidine.</text>
        <dbReference type="EC" id="2.7.13.3"/>
    </reaction>
</comment>
<comment type="caution">
    <text evidence="16">The sequence shown here is derived from an EMBL/GenBank/DDBJ whole genome shotgun (WGS) entry which is preliminary data.</text>
</comment>
<reference evidence="16 17" key="1">
    <citation type="submission" date="2023-04" db="EMBL/GenBank/DDBJ databases">
        <title>Antarctic isolates genomes.</title>
        <authorList>
            <person name="Dimov S.G."/>
        </authorList>
    </citation>
    <scope>NUCLEOTIDE SEQUENCE [LARGE SCALE GENOMIC DNA]</scope>
    <source>
        <strain evidence="16 17">AL19</strain>
    </source>
</reference>
<dbReference type="Pfam" id="PF00512">
    <property type="entry name" value="HisKA"/>
    <property type="match status" value="1"/>
</dbReference>
<dbReference type="Gene3D" id="1.10.287.130">
    <property type="match status" value="1"/>
</dbReference>
<accession>A0ABT6QZ55</accession>
<keyword evidence="12" id="KW-0175">Coiled coil</keyword>
<organism evidence="16 17">
    <name type="scientific">Exiguobacterium antarcticum</name>
    <dbReference type="NCBI Taxonomy" id="132920"/>
    <lineage>
        <taxon>Bacteria</taxon>
        <taxon>Bacillati</taxon>
        <taxon>Bacillota</taxon>
        <taxon>Bacilli</taxon>
        <taxon>Bacillales</taxon>
        <taxon>Bacillales Family XII. Incertae Sedis</taxon>
        <taxon>Exiguobacterium</taxon>
    </lineage>
</organism>
<keyword evidence="4" id="KW-1003">Cell membrane</keyword>
<dbReference type="Gene3D" id="3.30.450.20">
    <property type="entry name" value="PAS domain"/>
    <property type="match status" value="1"/>
</dbReference>
<evidence type="ECO:0000256" key="8">
    <source>
        <dbReference type="ARBA" id="ARBA00022777"/>
    </source>
</evidence>
<dbReference type="InterPro" id="IPR003594">
    <property type="entry name" value="HATPase_dom"/>
</dbReference>
<dbReference type="InterPro" id="IPR036890">
    <property type="entry name" value="HATPase_C_sf"/>
</dbReference>
<dbReference type="SUPFAM" id="SSF47384">
    <property type="entry name" value="Homodimeric domain of signal transducing histidine kinase"/>
    <property type="match status" value="1"/>
</dbReference>
<dbReference type="CDD" id="cd00082">
    <property type="entry name" value="HisKA"/>
    <property type="match status" value="1"/>
</dbReference>
<evidence type="ECO:0000256" key="9">
    <source>
        <dbReference type="ARBA" id="ARBA00022840"/>
    </source>
</evidence>
<keyword evidence="9 16" id="KW-0067">ATP-binding</keyword>
<dbReference type="EMBL" id="JASBQV010000003">
    <property type="protein sequence ID" value="MDI3233974.1"/>
    <property type="molecule type" value="Genomic_DNA"/>
</dbReference>
<evidence type="ECO:0000313" key="17">
    <source>
        <dbReference type="Proteomes" id="UP001243286"/>
    </source>
</evidence>
<evidence type="ECO:0000256" key="13">
    <source>
        <dbReference type="SAM" id="Phobius"/>
    </source>
</evidence>
<evidence type="ECO:0000256" key="10">
    <source>
        <dbReference type="ARBA" id="ARBA00023012"/>
    </source>
</evidence>
<protein>
    <recommendedName>
        <fullName evidence="3">histidine kinase</fullName>
        <ecNumber evidence="3">2.7.13.3</ecNumber>
    </recommendedName>
</protein>
<dbReference type="CDD" id="cd06225">
    <property type="entry name" value="HAMP"/>
    <property type="match status" value="1"/>
</dbReference>
<dbReference type="PROSITE" id="PS50885">
    <property type="entry name" value="HAMP"/>
    <property type="match status" value="1"/>
</dbReference>
<keyword evidence="7" id="KW-0547">Nucleotide-binding</keyword>
<dbReference type="SMART" id="SM00388">
    <property type="entry name" value="HisKA"/>
    <property type="match status" value="1"/>
</dbReference>
<name>A0ABT6QZ55_9BACL</name>
<evidence type="ECO:0000256" key="5">
    <source>
        <dbReference type="ARBA" id="ARBA00022553"/>
    </source>
</evidence>
<dbReference type="InterPro" id="IPR003661">
    <property type="entry name" value="HisK_dim/P_dom"/>
</dbReference>
<evidence type="ECO:0000256" key="6">
    <source>
        <dbReference type="ARBA" id="ARBA00022679"/>
    </source>
</evidence>
<dbReference type="Pfam" id="PF00672">
    <property type="entry name" value="HAMP"/>
    <property type="match status" value="1"/>
</dbReference>
<dbReference type="InterPro" id="IPR050736">
    <property type="entry name" value="Sensor_HK_Regulatory"/>
</dbReference>
<keyword evidence="13" id="KW-1133">Transmembrane helix</keyword>
<dbReference type="Gene3D" id="3.30.565.10">
    <property type="entry name" value="Histidine kinase-like ATPase, C-terminal domain"/>
    <property type="match status" value="1"/>
</dbReference>
<evidence type="ECO:0000256" key="12">
    <source>
        <dbReference type="SAM" id="Coils"/>
    </source>
</evidence>
<keyword evidence="10" id="KW-0902">Two-component regulatory system</keyword>
<evidence type="ECO:0000256" key="2">
    <source>
        <dbReference type="ARBA" id="ARBA00004651"/>
    </source>
</evidence>
<feature type="transmembrane region" description="Helical" evidence="13">
    <location>
        <begin position="16"/>
        <end position="36"/>
    </location>
</feature>
<evidence type="ECO:0000259" key="15">
    <source>
        <dbReference type="PROSITE" id="PS50885"/>
    </source>
</evidence>
<dbReference type="InterPro" id="IPR004358">
    <property type="entry name" value="Sig_transdc_His_kin-like_C"/>
</dbReference>
<evidence type="ECO:0000256" key="11">
    <source>
        <dbReference type="ARBA" id="ARBA00023136"/>
    </source>
</evidence>
<dbReference type="EC" id="2.7.13.3" evidence="3"/>
<dbReference type="InterPro" id="IPR003660">
    <property type="entry name" value="HAMP_dom"/>
</dbReference>
<dbReference type="Gene3D" id="3.30.450.40">
    <property type="match status" value="1"/>
</dbReference>
<feature type="domain" description="HAMP" evidence="15">
    <location>
        <begin position="238"/>
        <end position="291"/>
    </location>
</feature>
<evidence type="ECO:0000313" key="16">
    <source>
        <dbReference type="EMBL" id="MDI3233974.1"/>
    </source>
</evidence>
<dbReference type="SMART" id="SM00304">
    <property type="entry name" value="HAMP"/>
    <property type="match status" value="1"/>
</dbReference>
<evidence type="ECO:0000256" key="7">
    <source>
        <dbReference type="ARBA" id="ARBA00022741"/>
    </source>
</evidence>
<dbReference type="SMART" id="SM00387">
    <property type="entry name" value="HATPase_c"/>
    <property type="match status" value="1"/>
</dbReference>
<dbReference type="SUPFAM" id="SSF55874">
    <property type="entry name" value="ATPase domain of HSP90 chaperone/DNA topoisomerase II/histidine kinase"/>
    <property type="match status" value="1"/>
</dbReference>
<dbReference type="RefSeq" id="WP_026830978.1">
    <property type="nucleotide sequence ID" value="NZ_JANJYY010000003.1"/>
</dbReference>
<dbReference type="PRINTS" id="PR00344">
    <property type="entry name" value="BCTRLSENSOR"/>
</dbReference>
<dbReference type="PROSITE" id="PS50109">
    <property type="entry name" value="HIS_KIN"/>
    <property type="match status" value="1"/>
</dbReference>
<keyword evidence="6" id="KW-0808">Transferase</keyword>
<dbReference type="GO" id="GO:0005524">
    <property type="term" value="F:ATP binding"/>
    <property type="evidence" value="ECO:0007669"/>
    <property type="project" value="UniProtKB-KW"/>
</dbReference>
<dbReference type="Pfam" id="PF02518">
    <property type="entry name" value="HATPase_c"/>
    <property type="match status" value="1"/>
</dbReference>
<dbReference type="PANTHER" id="PTHR43711:SF1">
    <property type="entry name" value="HISTIDINE KINASE 1"/>
    <property type="match status" value="1"/>
</dbReference>
<feature type="transmembrane region" description="Helical" evidence="13">
    <location>
        <begin position="216"/>
        <end position="237"/>
    </location>
</feature>
<gene>
    <name evidence="16" type="ORF">QK289_03055</name>
</gene>
<dbReference type="InterPro" id="IPR005467">
    <property type="entry name" value="His_kinase_dom"/>
</dbReference>
<keyword evidence="13" id="KW-0812">Transmembrane</keyword>
<dbReference type="InterPro" id="IPR036097">
    <property type="entry name" value="HisK_dim/P_sf"/>
</dbReference>
<keyword evidence="8" id="KW-0418">Kinase</keyword>
<dbReference type="SUPFAM" id="SSF55781">
    <property type="entry name" value="GAF domain-like"/>
    <property type="match status" value="1"/>
</dbReference>
<proteinExistence type="predicted"/>
<dbReference type="CDD" id="cd00075">
    <property type="entry name" value="HATPase"/>
    <property type="match status" value="1"/>
</dbReference>
<evidence type="ECO:0000256" key="4">
    <source>
        <dbReference type="ARBA" id="ARBA00022475"/>
    </source>
</evidence>
<dbReference type="Proteomes" id="UP001243286">
    <property type="component" value="Unassembled WGS sequence"/>
</dbReference>
<keyword evidence="17" id="KW-1185">Reference proteome</keyword>
<dbReference type="PANTHER" id="PTHR43711">
    <property type="entry name" value="TWO-COMPONENT HISTIDINE KINASE"/>
    <property type="match status" value="1"/>
</dbReference>